<dbReference type="InterPro" id="IPR050129">
    <property type="entry name" value="Zn_alcohol_dh"/>
</dbReference>
<dbReference type="OrthoDB" id="9777057at2"/>
<dbReference type="PANTHER" id="PTHR43401">
    <property type="entry name" value="L-THREONINE 3-DEHYDROGENASE"/>
    <property type="match status" value="1"/>
</dbReference>
<dbReference type="GO" id="GO:0016491">
    <property type="term" value="F:oxidoreductase activity"/>
    <property type="evidence" value="ECO:0007669"/>
    <property type="project" value="UniProtKB-KW"/>
</dbReference>
<evidence type="ECO:0000256" key="4">
    <source>
        <dbReference type="RuleBase" id="RU361277"/>
    </source>
</evidence>
<organism evidence="5 6">
    <name type="scientific">Paenibacillus naphthalenovorans</name>
    <dbReference type="NCBI Taxonomy" id="162209"/>
    <lineage>
        <taxon>Bacteria</taxon>
        <taxon>Bacillati</taxon>
        <taxon>Bacillota</taxon>
        <taxon>Bacilli</taxon>
        <taxon>Bacillales</taxon>
        <taxon>Paenibacillaceae</taxon>
        <taxon>Paenibacillus</taxon>
    </lineage>
</organism>
<dbReference type="KEGG" id="pnp:IJ22_26530"/>
<dbReference type="GO" id="GO:0008270">
    <property type="term" value="F:zinc ion binding"/>
    <property type="evidence" value="ECO:0007669"/>
    <property type="project" value="InterPro"/>
</dbReference>
<reference evidence="5 6" key="2">
    <citation type="journal article" date="2016" name="Genome Announc.">
        <title>Complete Genome Sequences of Two Interactive Moderate Thermophiles, Paenibacillus napthalenovorans 32O-Y and Paenibacillus sp. 32O-W.</title>
        <authorList>
            <person name="Butler R.R.III."/>
            <person name="Wang J."/>
            <person name="Stark B.C."/>
            <person name="Pombert J.F."/>
        </authorList>
    </citation>
    <scope>NUCLEOTIDE SEQUENCE [LARGE SCALE GENOMIC DNA]</scope>
    <source>
        <strain evidence="5 6">32O-Y</strain>
    </source>
</reference>
<keyword evidence="3" id="KW-0560">Oxidoreductase</keyword>
<dbReference type="Proteomes" id="UP000061660">
    <property type="component" value="Chromosome"/>
</dbReference>
<dbReference type="SUPFAM" id="SSF50129">
    <property type="entry name" value="GroES-like"/>
    <property type="match status" value="1"/>
</dbReference>
<evidence type="ECO:0000313" key="6">
    <source>
        <dbReference type="Proteomes" id="UP000061660"/>
    </source>
</evidence>
<dbReference type="PANTHER" id="PTHR43401:SF2">
    <property type="entry name" value="L-THREONINE 3-DEHYDROGENASE"/>
    <property type="match status" value="1"/>
</dbReference>
<gene>
    <name evidence="5" type="ORF">IJ22_26530</name>
</gene>
<evidence type="ECO:0000256" key="1">
    <source>
        <dbReference type="ARBA" id="ARBA00022723"/>
    </source>
</evidence>
<dbReference type="EMBL" id="CP013652">
    <property type="protein sequence ID" value="ALS23026.1"/>
    <property type="molecule type" value="Genomic_DNA"/>
</dbReference>
<dbReference type="InterPro" id="IPR011032">
    <property type="entry name" value="GroES-like_sf"/>
</dbReference>
<keyword evidence="2 4" id="KW-0862">Zinc</keyword>
<dbReference type="PATRIC" id="fig|162209.4.peg.2824"/>
<dbReference type="SMART" id="SM00829">
    <property type="entry name" value="PKS_ER"/>
    <property type="match status" value="1"/>
</dbReference>
<proteinExistence type="inferred from homology"/>
<dbReference type="RefSeq" id="WP_062409094.1">
    <property type="nucleotide sequence ID" value="NZ_BJCS01000004.1"/>
</dbReference>
<dbReference type="Gene3D" id="3.40.50.720">
    <property type="entry name" value="NAD(P)-binding Rossmann-like Domain"/>
    <property type="match status" value="1"/>
</dbReference>
<dbReference type="InterPro" id="IPR020843">
    <property type="entry name" value="ER"/>
</dbReference>
<dbReference type="InterPro" id="IPR002328">
    <property type="entry name" value="ADH_Zn_CS"/>
</dbReference>
<dbReference type="Gene3D" id="3.90.180.10">
    <property type="entry name" value="Medium-chain alcohol dehydrogenases, catalytic domain"/>
    <property type="match status" value="1"/>
</dbReference>
<sequence>MRLAKTMQAVQITGPRIIRCGELEVPVCREDEVLVKVHCLGVCATDLEIYQGTMVYFQTNQSSFPVIPGHEWSGEIIALGSEVQDFNVGDRVVGETTIACGHCSYCQKGRYNLCPKRLENGVLGKDGAAAEYMVYPAHALHRFDASLSYEEACLIEPAAVAFRGVSKISITPEDTVAVIGAGPVGLLAVQMAKAFGAKKVVLFDIRHRRLEMGLRLGADETMNVKDGTRTDLFTAVVEATGNASVVESLLDYIVPGGRISLLGLCGGKRAAFDVDQFVTYDLEMHGSLGSPGVWKTVIELLQSGKINTAPLISHRFELHELEKAFQLMENKDPDILKIVLNVAR</sequence>
<reference evidence="6" key="1">
    <citation type="submission" date="2015-12" db="EMBL/GenBank/DDBJ databases">
        <title>Complete genome sequences of two moderately thermophilic Paenibacillus species.</title>
        <authorList>
            <person name="Butler R.III."/>
            <person name="Wang J."/>
            <person name="Stark B.C."/>
            <person name="Pombert J.-F."/>
        </authorList>
    </citation>
    <scope>NUCLEOTIDE SEQUENCE [LARGE SCALE GENOMIC DNA]</scope>
    <source>
        <strain evidence="6">32O-Y</strain>
    </source>
</reference>
<keyword evidence="1 4" id="KW-0479">Metal-binding</keyword>
<dbReference type="SUPFAM" id="SSF51735">
    <property type="entry name" value="NAD(P)-binding Rossmann-fold domains"/>
    <property type="match status" value="1"/>
</dbReference>
<dbReference type="AlphaFoldDB" id="A0A0U2L0L1"/>
<dbReference type="STRING" id="162209.IJ22_26530"/>
<evidence type="ECO:0000256" key="3">
    <source>
        <dbReference type="ARBA" id="ARBA00023002"/>
    </source>
</evidence>
<evidence type="ECO:0000313" key="5">
    <source>
        <dbReference type="EMBL" id="ALS23026.1"/>
    </source>
</evidence>
<dbReference type="Pfam" id="PF08240">
    <property type="entry name" value="ADH_N"/>
    <property type="match status" value="1"/>
</dbReference>
<dbReference type="InterPro" id="IPR036291">
    <property type="entry name" value="NAD(P)-bd_dom_sf"/>
</dbReference>
<dbReference type="InterPro" id="IPR013149">
    <property type="entry name" value="ADH-like_C"/>
</dbReference>
<keyword evidence="6" id="KW-1185">Reference proteome</keyword>
<name>A0A0U2L0L1_9BACL</name>
<comment type="cofactor">
    <cofactor evidence="4">
        <name>Zn(2+)</name>
        <dbReference type="ChEBI" id="CHEBI:29105"/>
    </cofactor>
</comment>
<protein>
    <submittedName>
        <fullName evidence="5">Alcohol dehydrogenase</fullName>
    </submittedName>
</protein>
<comment type="similarity">
    <text evidence="4">Belongs to the zinc-containing alcohol dehydrogenase family.</text>
</comment>
<dbReference type="InterPro" id="IPR013154">
    <property type="entry name" value="ADH-like_N"/>
</dbReference>
<accession>A0A0U2L0L1</accession>
<evidence type="ECO:0000256" key="2">
    <source>
        <dbReference type="ARBA" id="ARBA00022833"/>
    </source>
</evidence>
<dbReference type="PROSITE" id="PS00059">
    <property type="entry name" value="ADH_ZINC"/>
    <property type="match status" value="1"/>
</dbReference>
<dbReference type="Pfam" id="PF00107">
    <property type="entry name" value="ADH_zinc_N"/>
    <property type="match status" value="1"/>
</dbReference>